<dbReference type="Proteomes" id="UP000006683">
    <property type="component" value="Chromosome"/>
</dbReference>
<keyword evidence="1" id="KW-0732">Signal</keyword>
<dbReference type="InterPro" id="IPR025232">
    <property type="entry name" value="DUF4174"/>
</dbReference>
<dbReference type="KEGG" id="fbl:Fbal_3447"/>
<sequence length="156" mass="17844">MFTFLLSLIGRGIGLAILMLSLHPTVMPVTVQGDPLNSLRWHHRALVVFTPTDQHPHWQDQQAHLDGMLAGLRERDLLVFEVVGESVSMEGRDLPHSDAQQWREDFIAPNDRFTLVLIGKDGEVKMHQDRPVDEAELFELIDAMPMRMHERGMGRM</sequence>
<evidence type="ECO:0000256" key="1">
    <source>
        <dbReference type="ARBA" id="ARBA00022729"/>
    </source>
</evidence>
<keyword evidence="4" id="KW-1185">Reference proteome</keyword>
<dbReference type="HOGENOM" id="CLU_100965_1_0_6"/>
<evidence type="ECO:0000313" key="4">
    <source>
        <dbReference type="Proteomes" id="UP000006683"/>
    </source>
</evidence>
<dbReference type="Pfam" id="PF13778">
    <property type="entry name" value="DUF4174"/>
    <property type="match status" value="1"/>
</dbReference>
<dbReference type="OrthoDB" id="5893017at2"/>
<evidence type="ECO:0000259" key="2">
    <source>
        <dbReference type="Pfam" id="PF13778"/>
    </source>
</evidence>
<dbReference type="AlphaFoldDB" id="E1SMD6"/>
<organism evidence="3 4">
    <name type="scientific">Ferrimonas balearica (strain DSM 9799 / CCM 4581 / KCTC 23876 / PAT)</name>
    <dbReference type="NCBI Taxonomy" id="550540"/>
    <lineage>
        <taxon>Bacteria</taxon>
        <taxon>Pseudomonadati</taxon>
        <taxon>Pseudomonadota</taxon>
        <taxon>Gammaproteobacteria</taxon>
        <taxon>Alteromonadales</taxon>
        <taxon>Ferrimonadaceae</taxon>
        <taxon>Ferrimonas</taxon>
    </lineage>
</organism>
<dbReference type="EMBL" id="CP002209">
    <property type="protein sequence ID" value="ADN77645.1"/>
    <property type="molecule type" value="Genomic_DNA"/>
</dbReference>
<feature type="domain" description="DUF4174" evidence="2">
    <location>
        <begin position="35"/>
        <end position="150"/>
    </location>
</feature>
<protein>
    <recommendedName>
        <fullName evidence="2">DUF4174 domain-containing protein</fullName>
    </recommendedName>
</protein>
<gene>
    <name evidence="3" type="ordered locus">Fbal_3447</name>
</gene>
<evidence type="ECO:0000313" key="3">
    <source>
        <dbReference type="EMBL" id="ADN77645.1"/>
    </source>
</evidence>
<reference evidence="3 4" key="1">
    <citation type="journal article" date="2010" name="Stand. Genomic Sci.">
        <title>Complete genome sequence of Ferrimonas balearica type strain (PAT).</title>
        <authorList>
            <person name="Nolan M."/>
            <person name="Sikorski J."/>
            <person name="Davenport K."/>
            <person name="Lucas S."/>
            <person name="Glavina Del Rio T."/>
            <person name="Tice H."/>
            <person name="Cheng J."/>
            <person name="Goodwin L."/>
            <person name="Pitluck S."/>
            <person name="Liolios K."/>
            <person name="Ivanova N."/>
            <person name="Mavromatis K."/>
            <person name="Ovchinnikova G."/>
            <person name="Pati A."/>
            <person name="Chen A."/>
            <person name="Palaniappan K."/>
            <person name="Land M."/>
            <person name="Hauser L."/>
            <person name="Chang Y."/>
            <person name="Jeffries C."/>
            <person name="Tapia R."/>
            <person name="Brettin T."/>
            <person name="Detter J."/>
            <person name="Han C."/>
            <person name="Yasawong M."/>
            <person name="Rohde M."/>
            <person name="Tindall B."/>
            <person name="Goker M."/>
            <person name="Woyke T."/>
            <person name="Bristow J."/>
            <person name="Eisen J."/>
            <person name="Markowitz V."/>
            <person name="Hugenholtz P."/>
            <person name="Kyrpides N."/>
            <person name="Klenk H."/>
            <person name="Lapidus A."/>
        </authorList>
    </citation>
    <scope>NUCLEOTIDE SEQUENCE [LARGE SCALE GENOMIC DNA]</scope>
    <source>
        <strain evidence="4">DSM 9799 / CCM 4581 / KCTC 23876 / PAT</strain>
    </source>
</reference>
<dbReference type="eggNOG" id="ENOG5033B8F">
    <property type="taxonomic scope" value="Bacteria"/>
</dbReference>
<proteinExistence type="predicted"/>
<dbReference type="RefSeq" id="WP_013346951.1">
    <property type="nucleotide sequence ID" value="NC_014541.1"/>
</dbReference>
<accession>E1SMD6</accession>
<dbReference type="GeneID" id="67183661"/>
<name>E1SMD6_FERBD</name>
<dbReference type="STRING" id="550540.Fbal_3447"/>